<dbReference type="EMBL" id="CP063849">
    <property type="protein sequence ID" value="QOY87608.1"/>
    <property type="molecule type" value="Genomic_DNA"/>
</dbReference>
<dbReference type="PANTHER" id="PTHR35566:SF1">
    <property type="entry name" value="TYPE VI SECRETION SYSTEM BASEPLATE COMPONENT TSSK1"/>
    <property type="match status" value="1"/>
</dbReference>
<organism evidence="1 2">
    <name type="scientific">Paludibaculum fermentans</name>
    <dbReference type="NCBI Taxonomy" id="1473598"/>
    <lineage>
        <taxon>Bacteria</taxon>
        <taxon>Pseudomonadati</taxon>
        <taxon>Acidobacteriota</taxon>
        <taxon>Terriglobia</taxon>
        <taxon>Bryobacterales</taxon>
        <taxon>Bryobacteraceae</taxon>
        <taxon>Paludibaculum</taxon>
    </lineage>
</organism>
<evidence type="ECO:0000313" key="2">
    <source>
        <dbReference type="Proteomes" id="UP000593892"/>
    </source>
</evidence>
<keyword evidence="2" id="KW-1185">Reference proteome</keyword>
<reference evidence="1 2" key="1">
    <citation type="submission" date="2020-10" db="EMBL/GenBank/DDBJ databases">
        <title>Complete genome sequence of Paludibaculum fermentans P105T, a facultatively anaerobic acidobacterium capable of dissimilatory Fe(III) reduction.</title>
        <authorList>
            <person name="Dedysh S.N."/>
            <person name="Beletsky A.V."/>
            <person name="Kulichevskaya I.S."/>
            <person name="Mardanov A.V."/>
            <person name="Ravin N.V."/>
        </authorList>
    </citation>
    <scope>NUCLEOTIDE SEQUENCE [LARGE SCALE GENOMIC DNA]</scope>
    <source>
        <strain evidence="1 2">P105</strain>
    </source>
</reference>
<dbReference type="AlphaFoldDB" id="A0A7S7SKC2"/>
<sequence>MRILQPVLWSKGTFLTPQHLQAQDRFIESLLHFRAEALHYRPWGFSRLKLDHEALNGGAAGLREGSGLFPDGSPFEIPGADTPPAAKHLAEYFRPGQETLDIFLAIPEYRENSVNVSVPGRGLDTRYLAEVAVFRDENSGQTERPVQVARKNLRILVEGENRQGHSLLKLARVRRTAADTLEFDPRFVPPLLDIRASETVVGTARRLLEILSAKSSMLSALRRQKNQSLAEFTVGDIANFWLLYSVNSHLPGLRHLYETRGGHPEELFALMQSLASVLTTFSMEVQSRDLPSYDHEDLGERMAELESVLMHLLETVVPSNFVSLPLRLVRPSIYGATLSEEKYLQNTKLYLAVAADIGEAELMVKGPQLIKVCSATHIEHLVRQALPGVPIAHQVAPPSSIPVKLNYQYFSLSQSGLAWEAIERARNLAVYVPGDFPNPKLELIVLLPTS</sequence>
<dbReference type="InterPro" id="IPR010263">
    <property type="entry name" value="T6SS_TssK"/>
</dbReference>
<gene>
    <name evidence="1" type="primary">tssK</name>
    <name evidence="1" type="ORF">IRI77_33465</name>
</gene>
<dbReference type="KEGG" id="pfer:IRI77_33465"/>
<dbReference type="RefSeq" id="WP_194449275.1">
    <property type="nucleotide sequence ID" value="NZ_CP063849.1"/>
</dbReference>
<protein>
    <submittedName>
        <fullName evidence="1">Type VI secretion system baseplate subunit TssK</fullName>
    </submittedName>
</protein>
<dbReference type="PANTHER" id="PTHR35566">
    <property type="entry name" value="BLR3599 PROTEIN"/>
    <property type="match status" value="1"/>
</dbReference>
<evidence type="ECO:0000313" key="1">
    <source>
        <dbReference type="EMBL" id="QOY87608.1"/>
    </source>
</evidence>
<name>A0A7S7SKC2_PALFE</name>
<dbReference type="Pfam" id="PF05936">
    <property type="entry name" value="T6SS_VasE"/>
    <property type="match status" value="1"/>
</dbReference>
<dbReference type="NCBIfam" id="TIGR03353">
    <property type="entry name" value="VI_chp_4"/>
    <property type="match status" value="1"/>
</dbReference>
<accession>A0A7S7SKC2</accession>
<dbReference type="Proteomes" id="UP000593892">
    <property type="component" value="Chromosome"/>
</dbReference>
<proteinExistence type="predicted"/>